<accession>A0A162DGS7</accession>
<organism evidence="1 2">
    <name type="scientific">Daphnia magna</name>
    <dbReference type="NCBI Taxonomy" id="35525"/>
    <lineage>
        <taxon>Eukaryota</taxon>
        <taxon>Metazoa</taxon>
        <taxon>Ecdysozoa</taxon>
        <taxon>Arthropoda</taxon>
        <taxon>Crustacea</taxon>
        <taxon>Branchiopoda</taxon>
        <taxon>Diplostraca</taxon>
        <taxon>Cladocera</taxon>
        <taxon>Anomopoda</taxon>
        <taxon>Daphniidae</taxon>
        <taxon>Daphnia</taxon>
    </lineage>
</organism>
<gene>
    <name evidence="1" type="ORF">APZ42_023736</name>
</gene>
<dbReference type="AlphaFoldDB" id="A0A162DGS7"/>
<proteinExistence type="predicted"/>
<reference evidence="1 2" key="1">
    <citation type="submission" date="2016-03" db="EMBL/GenBank/DDBJ databases">
        <title>EvidentialGene: Evidence-directed Construction of Genes on Genomes.</title>
        <authorList>
            <person name="Gilbert D.G."/>
            <person name="Choi J.-H."/>
            <person name="Mockaitis K."/>
            <person name="Colbourne J."/>
            <person name="Pfrender M."/>
        </authorList>
    </citation>
    <scope>NUCLEOTIDE SEQUENCE [LARGE SCALE GENOMIC DNA]</scope>
    <source>
        <strain evidence="1 2">Xinb3</strain>
        <tissue evidence="1">Complete organism</tissue>
    </source>
</reference>
<name>A0A162DGS7_9CRUS</name>
<evidence type="ECO:0000313" key="1">
    <source>
        <dbReference type="EMBL" id="KZS11564.1"/>
    </source>
</evidence>
<sequence>MMIPVYRGKVYRQLIKDQIAESALKCWKGLDCRRGSSSPASAFSSASFIVSNNWRQMELDPNTTSWPCDVNARP</sequence>
<evidence type="ECO:0000313" key="2">
    <source>
        <dbReference type="Proteomes" id="UP000076858"/>
    </source>
</evidence>
<protein>
    <submittedName>
        <fullName evidence="1">Uncharacterized protein</fullName>
    </submittedName>
</protein>
<dbReference type="Proteomes" id="UP000076858">
    <property type="component" value="Unassembled WGS sequence"/>
</dbReference>
<dbReference type="EMBL" id="LRGB01001579">
    <property type="protein sequence ID" value="KZS11564.1"/>
    <property type="molecule type" value="Genomic_DNA"/>
</dbReference>
<comment type="caution">
    <text evidence="1">The sequence shown here is derived from an EMBL/GenBank/DDBJ whole genome shotgun (WGS) entry which is preliminary data.</text>
</comment>
<keyword evidence="2" id="KW-1185">Reference proteome</keyword>